<organism evidence="2">
    <name type="scientific">Streptomyces anulatus</name>
    <name type="common">Streptomyces chrysomallus</name>
    <dbReference type="NCBI Taxonomy" id="1892"/>
    <lineage>
        <taxon>Bacteria</taxon>
        <taxon>Bacillati</taxon>
        <taxon>Actinomycetota</taxon>
        <taxon>Actinomycetes</taxon>
        <taxon>Kitasatosporales</taxon>
        <taxon>Streptomycetaceae</taxon>
        <taxon>Streptomyces</taxon>
    </lineage>
</organism>
<dbReference type="SUPFAM" id="SSF52833">
    <property type="entry name" value="Thioredoxin-like"/>
    <property type="match status" value="1"/>
</dbReference>
<name>A0A6G3SUU1_STRAQ</name>
<gene>
    <name evidence="2" type="ORF">G3I43_21785</name>
    <name evidence="3" type="ORF">G3I58_12065</name>
</gene>
<evidence type="ECO:0000313" key="2">
    <source>
        <dbReference type="EMBL" id="NEB86786.1"/>
    </source>
</evidence>
<evidence type="ECO:0000313" key="4">
    <source>
        <dbReference type="Proteomes" id="UP000470951"/>
    </source>
</evidence>
<protein>
    <submittedName>
        <fullName evidence="2">DsbA family protein</fullName>
    </submittedName>
</protein>
<feature type="domain" description="DSBA-like thioredoxin" evidence="1">
    <location>
        <begin position="9"/>
        <end position="184"/>
    </location>
</feature>
<dbReference type="GO" id="GO:0016491">
    <property type="term" value="F:oxidoreductase activity"/>
    <property type="evidence" value="ECO:0007669"/>
    <property type="project" value="InterPro"/>
</dbReference>
<dbReference type="EMBL" id="JAAGMS010000135">
    <property type="protein sequence ID" value="NEB98702.1"/>
    <property type="molecule type" value="Genomic_DNA"/>
</dbReference>
<accession>A0A6G3SUU1</accession>
<sequence>MSLHVAPGTLIVYADIGCPWAHLAVYRLHTVRAALGLGERVRFDIRAFPLELINEMSTPKLILEAETPVVGALEPEAGWQLWQRPDHTYPVSTLPAMEAVEAAKEQGLGASETLDRALRVALFGQSRTVTMRHEILAVARECGVDAEELKRALVRGTARAAVEEQLAVSLSDAVQGSPHVFAPGGLDAHNPGVERHWLGEMGTGFPVVDRDEPGPVYEALLKRAAQG</sequence>
<comment type="caution">
    <text evidence="2">The sequence shown here is derived from an EMBL/GenBank/DDBJ whole genome shotgun (WGS) entry which is preliminary data.</text>
</comment>
<evidence type="ECO:0000259" key="1">
    <source>
        <dbReference type="Pfam" id="PF01323"/>
    </source>
</evidence>
<dbReference type="AlphaFoldDB" id="A0A6G3SUU1"/>
<reference evidence="2 4" key="1">
    <citation type="submission" date="2020-01" db="EMBL/GenBank/DDBJ databases">
        <title>Insect and environment-associated Actinomycetes.</title>
        <authorList>
            <person name="Currrie C."/>
            <person name="Chevrette M."/>
            <person name="Carlson C."/>
            <person name="Stubbendieck R."/>
            <person name="Wendt-Pienkowski E."/>
        </authorList>
    </citation>
    <scope>NUCLEOTIDE SEQUENCE</scope>
    <source>
        <strain evidence="2">SID505</strain>
        <strain evidence="3 4">SID7903</strain>
    </source>
</reference>
<dbReference type="Proteomes" id="UP000470951">
    <property type="component" value="Unassembled WGS sequence"/>
</dbReference>
<dbReference type="RefSeq" id="WP_164220992.1">
    <property type="nucleotide sequence ID" value="NZ_CBDRIV010000011.1"/>
</dbReference>
<dbReference type="Gene3D" id="3.40.30.10">
    <property type="entry name" value="Glutaredoxin"/>
    <property type="match status" value="1"/>
</dbReference>
<dbReference type="InterPro" id="IPR001853">
    <property type="entry name" value="DSBA-like_thioredoxin_dom"/>
</dbReference>
<dbReference type="InterPro" id="IPR036249">
    <property type="entry name" value="Thioredoxin-like_sf"/>
</dbReference>
<dbReference type="Pfam" id="PF01323">
    <property type="entry name" value="DSBA"/>
    <property type="match status" value="1"/>
</dbReference>
<evidence type="ECO:0000313" key="3">
    <source>
        <dbReference type="EMBL" id="NEB98702.1"/>
    </source>
</evidence>
<dbReference type="EMBL" id="JAAGMK010000628">
    <property type="protein sequence ID" value="NEB86786.1"/>
    <property type="molecule type" value="Genomic_DNA"/>
</dbReference>
<proteinExistence type="predicted"/>